<sequence>MEVNNRKRKSKKFPATALAFYIKVYCKQKSSSKTKYTSKLVEATKSWLSLSESEKQEVNAKYNDCQEKYKLRFIDQLKNAEPFMKAKDSRLNNSRVETPNSTVLLPHQEHENNVEELETQEEPPEQLEQSTELDLVYDEQDTINQVQNEGSVITQGFNVGNERTSIAEPLPPPFNDQNENTVESFDGNENNKRALLEEPSPPTFKTGKDLFQMLNTCTYSEDEADKITWVSLPQFEKNQYSRAVCLLKKDYLTKYREYLESLSSKELFNYYHKTVA</sequence>
<evidence type="ECO:0000313" key="3">
    <source>
        <dbReference type="RefSeq" id="XP_026731316.1"/>
    </source>
</evidence>
<dbReference type="KEGG" id="tnl:113496342"/>
<dbReference type="GeneID" id="113496342"/>
<dbReference type="OrthoDB" id="7492301at2759"/>
<keyword evidence="1" id="KW-1185">Reference proteome</keyword>
<evidence type="ECO:0000313" key="2">
    <source>
        <dbReference type="RefSeq" id="XP_026731315.1"/>
    </source>
</evidence>
<dbReference type="RefSeq" id="XP_026731315.1">
    <property type="nucleotide sequence ID" value="XM_026875514.1"/>
</dbReference>
<dbReference type="AlphaFoldDB" id="A0A7E5VT33"/>
<dbReference type="RefSeq" id="XP_026731316.1">
    <property type="nucleotide sequence ID" value="XM_026875515.1"/>
</dbReference>
<proteinExistence type="predicted"/>
<protein>
    <submittedName>
        <fullName evidence="2 3">Uncharacterized protein LOC113496342 isoform X1</fullName>
    </submittedName>
</protein>
<reference evidence="2 3" key="1">
    <citation type="submission" date="2025-04" db="UniProtKB">
        <authorList>
            <consortium name="RefSeq"/>
        </authorList>
    </citation>
    <scope>IDENTIFICATION</scope>
</reference>
<dbReference type="Proteomes" id="UP000322000">
    <property type="component" value="Chromosome 8"/>
</dbReference>
<evidence type="ECO:0000313" key="1">
    <source>
        <dbReference type="Proteomes" id="UP000322000"/>
    </source>
</evidence>
<gene>
    <name evidence="2 3" type="primary">LOC113496342</name>
</gene>
<name>A0A7E5VT33_TRINI</name>
<organism evidence="1 3">
    <name type="scientific">Trichoplusia ni</name>
    <name type="common">Cabbage looper</name>
    <dbReference type="NCBI Taxonomy" id="7111"/>
    <lineage>
        <taxon>Eukaryota</taxon>
        <taxon>Metazoa</taxon>
        <taxon>Ecdysozoa</taxon>
        <taxon>Arthropoda</taxon>
        <taxon>Hexapoda</taxon>
        <taxon>Insecta</taxon>
        <taxon>Pterygota</taxon>
        <taxon>Neoptera</taxon>
        <taxon>Endopterygota</taxon>
        <taxon>Lepidoptera</taxon>
        <taxon>Glossata</taxon>
        <taxon>Ditrysia</taxon>
        <taxon>Noctuoidea</taxon>
        <taxon>Noctuidae</taxon>
        <taxon>Plusiinae</taxon>
        <taxon>Trichoplusia</taxon>
    </lineage>
</organism>
<accession>A0A7E5VT33</accession>